<dbReference type="Gene3D" id="3.90.400.10">
    <property type="entry name" value="Oligo-1,6-glucosidase, Domain 2"/>
    <property type="match status" value="1"/>
</dbReference>
<dbReference type="Gene3D" id="3.20.20.80">
    <property type="entry name" value="Glycosidases"/>
    <property type="match status" value="1"/>
</dbReference>
<accession>A0ABQ3GJ47</accession>
<evidence type="ECO:0000313" key="4">
    <source>
        <dbReference type="Proteomes" id="UP000642819"/>
    </source>
</evidence>
<dbReference type="InterPro" id="IPR045857">
    <property type="entry name" value="O16G_dom_2"/>
</dbReference>
<dbReference type="InterPro" id="IPR006047">
    <property type="entry name" value="GH13_cat_dom"/>
</dbReference>
<organism evidence="3 4">
    <name type="scientific">Zhihengliuella salsuginis</name>
    <dbReference type="NCBI Taxonomy" id="578222"/>
    <lineage>
        <taxon>Bacteria</taxon>
        <taxon>Bacillati</taxon>
        <taxon>Actinomycetota</taxon>
        <taxon>Actinomycetes</taxon>
        <taxon>Micrococcales</taxon>
        <taxon>Micrococcaceae</taxon>
        <taxon>Zhihengliuella</taxon>
    </lineage>
</organism>
<dbReference type="PANTHER" id="PTHR10357:SF179">
    <property type="entry name" value="NEUTRAL AND BASIC AMINO ACID TRANSPORT PROTEIN RBAT"/>
    <property type="match status" value="1"/>
</dbReference>
<evidence type="ECO:0000313" key="3">
    <source>
        <dbReference type="EMBL" id="GHD06364.1"/>
    </source>
</evidence>
<name>A0ABQ3GJ47_9MICC</name>
<evidence type="ECO:0000259" key="2">
    <source>
        <dbReference type="SMART" id="SM00642"/>
    </source>
</evidence>
<gene>
    <name evidence="3" type="ORF">GCM10008096_16280</name>
</gene>
<dbReference type="InterPro" id="IPR017853">
    <property type="entry name" value="GH"/>
</dbReference>
<dbReference type="Proteomes" id="UP000642819">
    <property type="component" value="Unassembled WGS sequence"/>
</dbReference>
<dbReference type="PANTHER" id="PTHR10357">
    <property type="entry name" value="ALPHA-AMYLASE FAMILY MEMBER"/>
    <property type="match status" value="1"/>
</dbReference>
<dbReference type="SUPFAM" id="SSF51445">
    <property type="entry name" value="(Trans)glycosidases"/>
    <property type="match status" value="1"/>
</dbReference>
<feature type="domain" description="Glycosyl hydrolase family 13 catalytic" evidence="2">
    <location>
        <begin position="40"/>
        <end position="420"/>
    </location>
</feature>
<protein>
    <submittedName>
        <fullName evidence="3">Alpha-glucosidase</fullName>
    </submittedName>
</protein>
<dbReference type="SMART" id="SM00642">
    <property type="entry name" value="Aamy"/>
    <property type="match status" value="1"/>
</dbReference>
<dbReference type="EMBL" id="BMXK01000006">
    <property type="protein sequence ID" value="GHD06364.1"/>
    <property type="molecule type" value="Genomic_DNA"/>
</dbReference>
<comment type="caution">
    <text evidence="3">The sequence shown here is derived from an EMBL/GenBank/DDBJ whole genome shotgun (WGS) entry which is preliminary data.</text>
</comment>
<sequence length="555" mass="60794">MTRKSGGTEIVDGAGATVATVDVDSQASTAAWWESGVVYQVYPRSFADADGDGTGDLQGIIERLPYIAALGVNGIWLTPFQPSPGVDQGYDVQDYCGVDPQFGTLEDFDELLRCSHALGLRVLIDVVPNHTSTEHPLFKEALAAGPGSQARQLFHMQPSAAGSAPPNNWQSVFGGPAWSRANPESETDTDWYLHLFSPAQPDWNWENSAVWEMFDDVLSFWFDRGVDGARIDVAHGLFKAEGLPDSPVVPTVIDGLRSNPLAMDRERVHEVYRRWRRLADSYESPRLLVGEVNLEPERSARYTRPDEMHQTFAFAFARLGWDPEGWADAGRRFEAMRLRYGASPTWALENHDLVRTVTRFGGGERGARRARAGALSTLGFPGGAYLYQGQELGVPEVDVPEHLRLDPMWSRGGVSRDGARVPFPWTADDEKSYGFTTSATAEPWLPQPEGWGQYSVEAQETDAASMLILTRKALRLRAELVERGLFAPHAGAVWSVDQQSLTYLSATGLAVVVAMGESPVPLPGTLLLSSEPVVDGFLPADAAAWVLMGDGRGFE</sequence>
<comment type="similarity">
    <text evidence="1">Belongs to the glycosyl hydrolase 13 family.</text>
</comment>
<dbReference type="Pfam" id="PF00128">
    <property type="entry name" value="Alpha-amylase"/>
    <property type="match status" value="1"/>
</dbReference>
<reference evidence="4" key="1">
    <citation type="journal article" date="2019" name="Int. J. Syst. Evol. Microbiol.">
        <title>The Global Catalogue of Microorganisms (GCM) 10K type strain sequencing project: providing services to taxonomists for standard genome sequencing and annotation.</title>
        <authorList>
            <consortium name="The Broad Institute Genomics Platform"/>
            <consortium name="The Broad Institute Genome Sequencing Center for Infectious Disease"/>
            <person name="Wu L."/>
            <person name="Ma J."/>
        </authorList>
    </citation>
    <scope>NUCLEOTIDE SEQUENCE [LARGE SCALE GENOMIC DNA]</scope>
    <source>
        <strain evidence="4">KCTC 19466</strain>
    </source>
</reference>
<dbReference type="RefSeq" id="WP_189349651.1">
    <property type="nucleotide sequence ID" value="NZ_BMXK01000006.1"/>
</dbReference>
<evidence type="ECO:0000256" key="1">
    <source>
        <dbReference type="ARBA" id="ARBA00008061"/>
    </source>
</evidence>
<proteinExistence type="inferred from homology"/>
<keyword evidence="4" id="KW-1185">Reference proteome</keyword>